<comment type="caution">
    <text evidence="2">The sequence shown here is derived from an EMBL/GenBank/DDBJ whole genome shotgun (WGS) entry which is preliminary data.</text>
</comment>
<evidence type="ECO:0000313" key="2">
    <source>
        <dbReference type="EMBL" id="TSC93755.1"/>
    </source>
</evidence>
<organism evidence="2 3">
    <name type="scientific">Candidatus Berkelbacteria bacterium Athens1014_28</name>
    <dbReference type="NCBI Taxonomy" id="2017145"/>
    <lineage>
        <taxon>Bacteria</taxon>
        <taxon>Candidatus Berkelbacteria</taxon>
    </lineage>
</organism>
<accession>A0A554LLK8</accession>
<feature type="region of interest" description="Disordered" evidence="1">
    <location>
        <begin position="133"/>
        <end position="171"/>
    </location>
</feature>
<evidence type="ECO:0008006" key="4">
    <source>
        <dbReference type="Google" id="ProtNLM"/>
    </source>
</evidence>
<dbReference type="EMBL" id="VMGN01000029">
    <property type="protein sequence ID" value="TSC93755.1"/>
    <property type="molecule type" value="Genomic_DNA"/>
</dbReference>
<evidence type="ECO:0000256" key="1">
    <source>
        <dbReference type="SAM" id="MobiDB-lite"/>
    </source>
</evidence>
<dbReference type="AlphaFoldDB" id="A0A554LLK8"/>
<dbReference type="InterPro" id="IPR008160">
    <property type="entry name" value="Collagen"/>
</dbReference>
<dbReference type="Pfam" id="PF01391">
    <property type="entry name" value="Collagen"/>
    <property type="match status" value="1"/>
</dbReference>
<feature type="compositionally biased region" description="Low complexity" evidence="1">
    <location>
        <begin position="158"/>
        <end position="171"/>
    </location>
</feature>
<gene>
    <name evidence="2" type="ORF">Athens101428_542</name>
</gene>
<sequence>MRHLIVAVLLVGLGLSVASAGPGTLREYTLYKWYGDASMNIEAELAMKGVPEVLWGVDYKGNRCSFPVRQAWSECSELGGRAKYPEALKLVKNWNQLSPHQRSDLVAKVYETYQDLDLECQYVDKILRIIDEKAGTPGPTGPQGLQGEKGDKGDKGDIGTTGANGADGATGPAGPAGANAIQGAICQYQVVKVTSDQKQTVIQSGQINETAITTGDNSPIGLGGASIANSVALAQIGPIVAIGGQTGVIVQIRWKDPGADWTPWYVLNGRDGRDAPAPERIEVAPISAPPTPPAAERKEEVSALCASVTSPALPTAVASTEQTEEVEVVAPITQTTTQKPRSKQTALTTGTLSPIGQGGTAQSDSAAKAAVGPVTSTGGQASVANSIVINNAPALPSAALPATGGISWRGTTTTSAAPVGGGMIGGMCARWDATTPADASVIHVSRFARLPVSRQAGVSLKR</sequence>
<reference evidence="2 3" key="1">
    <citation type="submission" date="2017-07" db="EMBL/GenBank/DDBJ databases">
        <title>Mechanisms for carbon and nitrogen cycling indicate functional differentiation within the Candidate Phyla Radiation.</title>
        <authorList>
            <person name="Danczak R.E."/>
            <person name="Johnston M.D."/>
            <person name="Kenah C."/>
            <person name="Slattery M."/>
            <person name="Wrighton K.C."/>
            <person name="Wilkins M.J."/>
        </authorList>
    </citation>
    <scope>NUCLEOTIDE SEQUENCE [LARGE SCALE GENOMIC DNA]</scope>
    <source>
        <strain evidence="2">Athens1014_28</strain>
    </source>
</reference>
<evidence type="ECO:0000313" key="3">
    <source>
        <dbReference type="Proteomes" id="UP000316495"/>
    </source>
</evidence>
<proteinExistence type="predicted"/>
<name>A0A554LLK8_9BACT</name>
<feature type="region of interest" description="Disordered" evidence="1">
    <location>
        <begin position="333"/>
        <end position="364"/>
    </location>
</feature>
<protein>
    <recommendedName>
        <fullName evidence="4">Collagen triple helix repeat-containing protein</fullName>
    </recommendedName>
</protein>
<feature type="compositionally biased region" description="Basic and acidic residues" evidence="1">
    <location>
        <begin position="148"/>
        <end position="157"/>
    </location>
</feature>
<dbReference type="Proteomes" id="UP000316495">
    <property type="component" value="Unassembled WGS sequence"/>
</dbReference>